<dbReference type="PATRIC" id="fig|1423777.3.peg.1640"/>
<dbReference type="AlphaFoldDB" id="A0A0R1MH95"/>
<dbReference type="STRING" id="1423777.FD46_GL001588"/>
<reference evidence="2 3" key="1">
    <citation type="journal article" date="2015" name="Genome Announc.">
        <title>Expanding the biotechnology potential of lactobacilli through comparative genomics of 213 strains and associated genera.</title>
        <authorList>
            <person name="Sun Z."/>
            <person name="Harris H.M."/>
            <person name="McCann A."/>
            <person name="Guo C."/>
            <person name="Argimon S."/>
            <person name="Zhang W."/>
            <person name="Yang X."/>
            <person name="Jeffery I.B."/>
            <person name="Cooney J.C."/>
            <person name="Kagawa T.F."/>
            <person name="Liu W."/>
            <person name="Song Y."/>
            <person name="Salvetti E."/>
            <person name="Wrobel A."/>
            <person name="Rasinkangas P."/>
            <person name="Parkhill J."/>
            <person name="Rea M.C."/>
            <person name="O'Sullivan O."/>
            <person name="Ritari J."/>
            <person name="Douillard F.P."/>
            <person name="Paul Ross R."/>
            <person name="Yang R."/>
            <person name="Briner A.E."/>
            <person name="Felis G.E."/>
            <person name="de Vos W.M."/>
            <person name="Barrangou R."/>
            <person name="Klaenhammer T.R."/>
            <person name="Caufield P.W."/>
            <person name="Cui Y."/>
            <person name="Zhang H."/>
            <person name="O'Toole P.W."/>
        </authorList>
    </citation>
    <scope>NUCLEOTIDE SEQUENCE [LARGE SCALE GENOMIC DNA]</scope>
    <source>
        <strain evidence="2 3">DSM 19972</strain>
    </source>
</reference>
<feature type="domain" description="N-acetyltransferase" evidence="1">
    <location>
        <begin position="1"/>
        <end position="98"/>
    </location>
</feature>
<evidence type="ECO:0000313" key="2">
    <source>
        <dbReference type="EMBL" id="KRL04458.1"/>
    </source>
</evidence>
<evidence type="ECO:0000259" key="1">
    <source>
        <dbReference type="PROSITE" id="PS51186"/>
    </source>
</evidence>
<dbReference type="Proteomes" id="UP000051686">
    <property type="component" value="Unassembled WGS sequence"/>
</dbReference>
<evidence type="ECO:0000313" key="3">
    <source>
        <dbReference type="Proteomes" id="UP000051686"/>
    </source>
</evidence>
<keyword evidence="3" id="KW-1185">Reference proteome</keyword>
<protein>
    <recommendedName>
        <fullName evidence="1">N-acetyltransferase domain-containing protein</fullName>
    </recommendedName>
</protein>
<dbReference type="EMBL" id="AZEH01000039">
    <property type="protein sequence ID" value="KRL04458.1"/>
    <property type="molecule type" value="Genomic_DNA"/>
</dbReference>
<dbReference type="CDD" id="cd04301">
    <property type="entry name" value="NAT_SF"/>
    <property type="match status" value="1"/>
</dbReference>
<dbReference type="Gene3D" id="3.40.630.30">
    <property type="match status" value="1"/>
</dbReference>
<comment type="caution">
    <text evidence="2">The sequence shown here is derived from an EMBL/GenBank/DDBJ whole genome shotgun (WGS) entry which is preliminary data.</text>
</comment>
<dbReference type="RefSeq" id="WP_235805594.1">
    <property type="nucleotide sequence ID" value="NZ_AZEH01000039.1"/>
</dbReference>
<dbReference type="InterPro" id="IPR008125">
    <property type="entry name" value="Streptothricin_AcTrfase"/>
</dbReference>
<dbReference type="PRINTS" id="PR01754">
    <property type="entry name" value="SACTRNSFRASE"/>
</dbReference>
<dbReference type="SUPFAM" id="SSF55729">
    <property type="entry name" value="Acyl-CoA N-acyltransferases (Nat)"/>
    <property type="match status" value="1"/>
</dbReference>
<dbReference type="InterPro" id="IPR000182">
    <property type="entry name" value="GNAT_dom"/>
</dbReference>
<dbReference type="InterPro" id="IPR016181">
    <property type="entry name" value="Acyl_CoA_acyltransferase"/>
</dbReference>
<dbReference type="PROSITE" id="PS51186">
    <property type="entry name" value="GNAT"/>
    <property type="match status" value="1"/>
</dbReference>
<organism evidence="2 3">
    <name type="scientific">Liquorilactobacillus oeni DSM 19972</name>
    <dbReference type="NCBI Taxonomy" id="1423777"/>
    <lineage>
        <taxon>Bacteria</taxon>
        <taxon>Bacillati</taxon>
        <taxon>Bacillota</taxon>
        <taxon>Bacilli</taxon>
        <taxon>Lactobacillales</taxon>
        <taxon>Lactobacillaceae</taxon>
        <taxon>Liquorilactobacillus</taxon>
    </lineage>
</organism>
<gene>
    <name evidence="2" type="ORF">FD46_GL001588</name>
</gene>
<accession>A0A0R1MH95</accession>
<sequence>MVVLLLTRPETLEIVNLAVVKEYRQQGIGTYLINYSLEWARNKQVKVVEVGTGSTSFNQLYLYQKCGFRVIGIDSDFFVKHYEKPLFENGLQLRDMLRLHQYL</sequence>
<name>A0A0R1MH95_9LACO</name>
<dbReference type="Pfam" id="PF00583">
    <property type="entry name" value="Acetyltransf_1"/>
    <property type="match status" value="1"/>
</dbReference>
<proteinExistence type="predicted"/>
<dbReference type="GO" id="GO:0016747">
    <property type="term" value="F:acyltransferase activity, transferring groups other than amino-acyl groups"/>
    <property type="evidence" value="ECO:0007669"/>
    <property type="project" value="InterPro"/>
</dbReference>